<dbReference type="RefSeq" id="WP_130492047.1">
    <property type="nucleotide sequence ID" value="NZ_SGXD01000002.1"/>
</dbReference>
<comment type="function">
    <text evidence="1 2">PPIases accelerate the folding of proteins. It catalyzes the cis-trans isomerization of proline imidic peptide bonds in oligopeptides.</text>
</comment>
<keyword evidence="4" id="KW-0812">Transmembrane</keyword>
<accession>A0A4Q7NSS7</accession>
<feature type="compositionally biased region" description="Low complexity" evidence="3">
    <location>
        <begin position="95"/>
        <end position="105"/>
    </location>
</feature>
<dbReference type="Proteomes" id="UP000293638">
    <property type="component" value="Unassembled WGS sequence"/>
</dbReference>
<feature type="compositionally biased region" description="Basic residues" evidence="3">
    <location>
        <begin position="20"/>
        <end position="33"/>
    </location>
</feature>
<evidence type="ECO:0000259" key="5">
    <source>
        <dbReference type="PROSITE" id="PS50072"/>
    </source>
</evidence>
<keyword evidence="7" id="KW-1185">Reference proteome</keyword>
<feature type="transmembrane region" description="Helical" evidence="4">
    <location>
        <begin position="36"/>
        <end position="57"/>
    </location>
</feature>
<dbReference type="PANTHER" id="PTHR45625:SF3">
    <property type="entry name" value="PEPTIDYL-PROLYL CIS-TRANS ISOMERASE B-RELATED"/>
    <property type="match status" value="1"/>
</dbReference>
<dbReference type="PROSITE" id="PS50072">
    <property type="entry name" value="CSA_PPIASE_2"/>
    <property type="match status" value="1"/>
</dbReference>
<dbReference type="InterPro" id="IPR044666">
    <property type="entry name" value="Cyclophilin_A-like"/>
</dbReference>
<evidence type="ECO:0000313" key="7">
    <source>
        <dbReference type="Proteomes" id="UP000293638"/>
    </source>
</evidence>
<dbReference type="EC" id="5.2.1.8" evidence="2"/>
<evidence type="ECO:0000313" key="6">
    <source>
        <dbReference type="EMBL" id="RZS89432.1"/>
    </source>
</evidence>
<dbReference type="Gene3D" id="2.40.100.10">
    <property type="entry name" value="Cyclophilin-like"/>
    <property type="match status" value="1"/>
</dbReference>
<dbReference type="PRINTS" id="PR00153">
    <property type="entry name" value="CSAPPISMRASE"/>
</dbReference>
<proteinExistence type="inferred from homology"/>
<feature type="region of interest" description="Disordered" evidence="3">
    <location>
        <begin position="1"/>
        <end position="33"/>
    </location>
</feature>
<feature type="region of interest" description="Disordered" evidence="3">
    <location>
        <begin position="64"/>
        <end position="107"/>
    </location>
</feature>
<dbReference type="GO" id="GO:0003755">
    <property type="term" value="F:peptidyl-prolyl cis-trans isomerase activity"/>
    <property type="evidence" value="ECO:0007669"/>
    <property type="project" value="UniProtKB-UniRule"/>
</dbReference>
<feature type="compositionally biased region" description="Low complexity" evidence="3">
    <location>
        <begin position="67"/>
        <end position="83"/>
    </location>
</feature>
<keyword evidence="4" id="KW-0472">Membrane</keyword>
<comment type="catalytic activity">
    <reaction evidence="2">
        <text>[protein]-peptidylproline (omega=180) = [protein]-peptidylproline (omega=0)</text>
        <dbReference type="Rhea" id="RHEA:16237"/>
        <dbReference type="Rhea" id="RHEA-COMP:10747"/>
        <dbReference type="Rhea" id="RHEA-COMP:10748"/>
        <dbReference type="ChEBI" id="CHEBI:83833"/>
        <dbReference type="ChEBI" id="CHEBI:83834"/>
        <dbReference type="EC" id="5.2.1.8"/>
    </reaction>
</comment>
<dbReference type="PANTHER" id="PTHR45625">
    <property type="entry name" value="PEPTIDYL-PROLYL CIS-TRANS ISOMERASE-RELATED"/>
    <property type="match status" value="1"/>
</dbReference>
<dbReference type="Pfam" id="PF00160">
    <property type="entry name" value="Pro_isomerase"/>
    <property type="match status" value="1"/>
</dbReference>
<organism evidence="6 7">
    <name type="scientific">Motilibacter rhizosphaerae</name>
    <dbReference type="NCBI Taxonomy" id="598652"/>
    <lineage>
        <taxon>Bacteria</taxon>
        <taxon>Bacillati</taxon>
        <taxon>Actinomycetota</taxon>
        <taxon>Actinomycetes</taxon>
        <taxon>Motilibacterales</taxon>
        <taxon>Motilibacteraceae</taxon>
        <taxon>Motilibacter</taxon>
    </lineage>
</organism>
<dbReference type="AlphaFoldDB" id="A0A4Q7NSS7"/>
<evidence type="ECO:0000256" key="4">
    <source>
        <dbReference type="SAM" id="Phobius"/>
    </source>
</evidence>
<protein>
    <recommendedName>
        <fullName evidence="2">Peptidyl-prolyl cis-trans isomerase</fullName>
        <shortName evidence="2">PPIase</shortName>
        <ecNumber evidence="2">5.2.1.8</ecNumber>
    </recommendedName>
</protein>
<comment type="caution">
    <text evidence="6">The sequence shown here is derived from an EMBL/GenBank/DDBJ whole genome shotgun (WGS) entry which is preliminary data.</text>
</comment>
<dbReference type="InterPro" id="IPR002130">
    <property type="entry name" value="Cyclophilin-type_PPIase_dom"/>
</dbReference>
<gene>
    <name evidence="6" type="ORF">EV189_1195</name>
</gene>
<evidence type="ECO:0000256" key="1">
    <source>
        <dbReference type="ARBA" id="ARBA00002388"/>
    </source>
</evidence>
<dbReference type="CDD" id="cd00317">
    <property type="entry name" value="cyclophilin"/>
    <property type="match status" value="1"/>
</dbReference>
<sequence>MAGSSKRERQLAREKYQRQQARRAAQRARARQRRQVVAAAGSVVAVIALVAVVAFLVKPGGSGKGADAGASPSASASSSAQAAVPVQGCDDETAKPTTKPTYPAPSGSVAAADYTMTMVTDCGTVVATLDGAKAPETVKSFAFLSGKGFFDGTGCHRLTTSGIYVLQCGDPTLKGTGGPGYTIPDENLPTKATGVTYPAGTLAMANTGQPHTGGSQFFIVYKDTSLPASYTVFGKVTDGLDILQRIASAGSDNSNAEGDGKPNQPVVFEKVTVEKAGS</sequence>
<dbReference type="EMBL" id="SGXD01000002">
    <property type="protein sequence ID" value="RZS89432.1"/>
    <property type="molecule type" value="Genomic_DNA"/>
</dbReference>
<keyword evidence="2" id="KW-0697">Rotamase</keyword>
<dbReference type="OrthoDB" id="5507614at2"/>
<dbReference type="InterPro" id="IPR029000">
    <property type="entry name" value="Cyclophilin-like_dom_sf"/>
</dbReference>
<keyword evidence="2 6" id="KW-0413">Isomerase</keyword>
<keyword evidence="4" id="KW-1133">Transmembrane helix</keyword>
<comment type="similarity">
    <text evidence="2">Belongs to the cyclophilin-type PPIase family.</text>
</comment>
<feature type="region of interest" description="Disordered" evidence="3">
    <location>
        <begin position="250"/>
        <end position="278"/>
    </location>
</feature>
<evidence type="ECO:0000256" key="3">
    <source>
        <dbReference type="SAM" id="MobiDB-lite"/>
    </source>
</evidence>
<evidence type="ECO:0000256" key="2">
    <source>
        <dbReference type="RuleBase" id="RU363019"/>
    </source>
</evidence>
<dbReference type="SUPFAM" id="SSF50891">
    <property type="entry name" value="Cyclophilin-like"/>
    <property type="match status" value="1"/>
</dbReference>
<feature type="compositionally biased region" description="Basic and acidic residues" evidence="3">
    <location>
        <begin position="1"/>
        <end position="17"/>
    </location>
</feature>
<feature type="domain" description="PPIase cyclophilin-type" evidence="5">
    <location>
        <begin position="123"/>
        <end position="273"/>
    </location>
</feature>
<name>A0A4Q7NSS7_9ACTN</name>
<reference evidence="6 7" key="1">
    <citation type="submission" date="2019-02" db="EMBL/GenBank/DDBJ databases">
        <title>Genomic Encyclopedia of Type Strains, Phase IV (KMG-IV): sequencing the most valuable type-strain genomes for metagenomic binning, comparative biology and taxonomic classification.</title>
        <authorList>
            <person name="Goeker M."/>
        </authorList>
    </citation>
    <scope>NUCLEOTIDE SEQUENCE [LARGE SCALE GENOMIC DNA]</scope>
    <source>
        <strain evidence="6 7">DSM 45622</strain>
    </source>
</reference>